<proteinExistence type="predicted"/>
<evidence type="ECO:0000313" key="3">
    <source>
        <dbReference type="EMBL" id="MDQ0479238.1"/>
    </source>
</evidence>
<feature type="domain" description="6-hydroxymethylpterin diphosphokinase MptE-like" evidence="1">
    <location>
        <begin position="160"/>
        <end position="319"/>
    </location>
</feature>
<dbReference type="InterPro" id="IPR002826">
    <property type="entry name" value="MptE-like"/>
</dbReference>
<evidence type="ECO:0000313" key="4">
    <source>
        <dbReference type="Proteomes" id="UP001224418"/>
    </source>
</evidence>
<comment type="caution">
    <text evidence="3">The sequence shown here is derived from an EMBL/GenBank/DDBJ whole genome shotgun (WGS) entry which is preliminary data.</text>
</comment>
<protein>
    <recommendedName>
        <fullName evidence="5">DUF115 domain-containing protein</fullName>
    </recommendedName>
</protein>
<reference evidence="3 4" key="1">
    <citation type="submission" date="2023-07" db="EMBL/GenBank/DDBJ databases">
        <title>Genomic Encyclopedia of Type Strains, Phase IV (KMG-IV): sequencing the most valuable type-strain genomes for metagenomic binning, comparative biology and taxonomic classification.</title>
        <authorList>
            <person name="Goeker M."/>
        </authorList>
    </citation>
    <scope>NUCLEOTIDE SEQUENCE [LARGE SCALE GENOMIC DNA]</scope>
    <source>
        <strain evidence="3 4">DSM 1400</strain>
    </source>
</reference>
<feature type="domain" description="Glycosyltransferase Maf N-terminal" evidence="2">
    <location>
        <begin position="42"/>
        <end position="80"/>
    </location>
</feature>
<evidence type="ECO:0000259" key="1">
    <source>
        <dbReference type="Pfam" id="PF01973"/>
    </source>
</evidence>
<name>A0ABU0JQ70_HATLI</name>
<dbReference type="InterPro" id="IPR029063">
    <property type="entry name" value="SAM-dependent_MTases_sf"/>
</dbReference>
<organism evidence="3 4">
    <name type="scientific">Hathewaya limosa</name>
    <name type="common">Clostridium limosum</name>
    <dbReference type="NCBI Taxonomy" id="1536"/>
    <lineage>
        <taxon>Bacteria</taxon>
        <taxon>Bacillati</taxon>
        <taxon>Bacillota</taxon>
        <taxon>Clostridia</taxon>
        <taxon>Eubacteriales</taxon>
        <taxon>Clostridiaceae</taxon>
        <taxon>Hathewaya</taxon>
    </lineage>
</organism>
<dbReference type="Pfam" id="PF20157">
    <property type="entry name" value="Maf_flag10_N"/>
    <property type="match status" value="1"/>
</dbReference>
<evidence type="ECO:0000259" key="2">
    <source>
        <dbReference type="Pfam" id="PF20157"/>
    </source>
</evidence>
<dbReference type="PANTHER" id="PTHR41786">
    <property type="entry name" value="MOTILITY ACCESSORY FACTOR MAF"/>
    <property type="match status" value="1"/>
</dbReference>
<dbReference type="PANTHER" id="PTHR41786:SF1">
    <property type="entry name" value="6-HYDROXYMETHYLPTERIN DIPHOSPHOKINASE MPTE-LIKE DOMAIN-CONTAINING PROTEIN"/>
    <property type="match status" value="1"/>
</dbReference>
<dbReference type="Proteomes" id="UP001224418">
    <property type="component" value="Unassembled WGS sequence"/>
</dbReference>
<dbReference type="EMBL" id="JAUSWN010000006">
    <property type="protein sequence ID" value="MDQ0479238.1"/>
    <property type="molecule type" value="Genomic_DNA"/>
</dbReference>
<gene>
    <name evidence="3" type="ORF">QOZ93_000978</name>
</gene>
<dbReference type="RefSeq" id="WP_307355329.1">
    <property type="nucleotide sequence ID" value="NZ_BAAACJ010000012.1"/>
</dbReference>
<sequence>MIKVEESRSGLYTIKYNNKYIHSRYDPIKECKVLIDKYEHLLQDTAVVVYGLGLGYHVEEILRRNPMAKIYVFEGNKEIIKICQNINKKIFHMKNVKIVSISHENFYNLFIKKIEEVQEIIIHKPSLEIIKDSNSKLYRVINNYIVSIESVDQSGLLKCNYIQNLQSDYKDIEILIDQFNKNNKKFIITSAGPSLDGELDLLSKNRDKFIIIAVGTSLNALMHNNVKPDVIVIIDGKEAVAKQLQGFENERIPLCFLSTASRWAVANYNGPKYIFFNSKDEDNIVIETGKTVAVAAISIALHCKAKEIVLLGQDLAFLNGKSHTNTYERIYGSKDNPIINKYNKLVKGVDGTMLETTKGYIYFKEQIERLIELNENVKFINCSKGAFIKGAKHMGFKQYISKYKS</sequence>
<dbReference type="SUPFAM" id="SSF53335">
    <property type="entry name" value="S-adenosyl-L-methionine-dependent methyltransferases"/>
    <property type="match status" value="1"/>
</dbReference>
<keyword evidence="4" id="KW-1185">Reference proteome</keyword>
<dbReference type="InterPro" id="IPR045376">
    <property type="entry name" value="Maf_N"/>
</dbReference>
<dbReference type="Pfam" id="PF01973">
    <property type="entry name" value="MptE-like"/>
    <property type="match status" value="1"/>
</dbReference>
<evidence type="ECO:0008006" key="5">
    <source>
        <dbReference type="Google" id="ProtNLM"/>
    </source>
</evidence>
<accession>A0ABU0JQ70</accession>